<dbReference type="EMBL" id="JAJAQI010000003">
    <property type="protein sequence ID" value="MCB4820827.1"/>
    <property type="molecule type" value="Genomic_DNA"/>
</dbReference>
<feature type="compositionally biased region" description="Low complexity" evidence="9">
    <location>
        <begin position="1010"/>
        <end position="1045"/>
    </location>
</feature>
<keyword evidence="8" id="KW-1003">Cell membrane</keyword>
<evidence type="ECO:0000313" key="13">
    <source>
        <dbReference type="Proteomes" id="UP001139311"/>
    </source>
</evidence>
<feature type="region of interest" description="Disordered" evidence="9">
    <location>
        <begin position="94"/>
        <end position="136"/>
    </location>
</feature>
<evidence type="ECO:0000259" key="10">
    <source>
        <dbReference type="Pfam" id="PF10150"/>
    </source>
</evidence>
<comment type="catalytic activity">
    <reaction evidence="8">
        <text>Endonucleolytic cleavage of single-stranded RNA in A- and U-rich regions.</text>
        <dbReference type="EC" id="3.1.26.12"/>
    </reaction>
</comment>
<evidence type="ECO:0000313" key="12">
    <source>
        <dbReference type="EMBL" id="MCB4820827.1"/>
    </source>
</evidence>
<dbReference type="GO" id="GO:0005737">
    <property type="term" value="C:cytoplasm"/>
    <property type="evidence" value="ECO:0007669"/>
    <property type="project" value="UniProtKB-SubCell"/>
</dbReference>
<evidence type="ECO:0000256" key="1">
    <source>
        <dbReference type="ARBA" id="ARBA00022490"/>
    </source>
</evidence>
<evidence type="ECO:0000256" key="4">
    <source>
        <dbReference type="ARBA" id="ARBA00022759"/>
    </source>
</evidence>
<keyword evidence="4 8" id="KW-0255">Endonuclease</keyword>
<keyword evidence="8" id="KW-0820">tRNA-binding</keyword>
<dbReference type="NCBIfam" id="TIGR00757">
    <property type="entry name" value="RNaseEG"/>
    <property type="match status" value="1"/>
</dbReference>
<dbReference type="InterPro" id="IPR004659">
    <property type="entry name" value="RNase_E/G"/>
</dbReference>
<feature type="compositionally biased region" description="Acidic residues" evidence="9">
    <location>
        <begin position="98"/>
        <end position="108"/>
    </location>
</feature>
<dbReference type="Pfam" id="PF20833">
    <property type="entry name" value="RNase_E_G_Thio"/>
    <property type="match status" value="1"/>
</dbReference>
<feature type="domain" description="RNA-binding protein AU-1/Ribonuclease E/G" evidence="10">
    <location>
        <begin position="338"/>
        <end position="607"/>
    </location>
</feature>
<dbReference type="GO" id="GO:0008270">
    <property type="term" value="F:zinc ion binding"/>
    <property type="evidence" value="ECO:0007669"/>
    <property type="project" value="UniProtKB-UniRule"/>
</dbReference>
<dbReference type="InterPro" id="IPR048583">
    <property type="entry name" value="RNase_E_G_thioredoxin-like"/>
</dbReference>
<feature type="compositionally biased region" description="Acidic residues" evidence="9">
    <location>
        <begin position="727"/>
        <end position="743"/>
    </location>
</feature>
<dbReference type="Gene3D" id="2.40.50.140">
    <property type="entry name" value="Nucleic acid-binding proteins"/>
    <property type="match status" value="2"/>
</dbReference>
<dbReference type="GO" id="GO:0000287">
    <property type="term" value="F:magnesium ion binding"/>
    <property type="evidence" value="ECO:0007669"/>
    <property type="project" value="UniProtKB-UniRule"/>
</dbReference>
<dbReference type="EC" id="3.1.26.12" evidence="8"/>
<keyword evidence="8" id="KW-0698">rRNA processing</keyword>
<evidence type="ECO:0000256" key="3">
    <source>
        <dbReference type="ARBA" id="ARBA00022723"/>
    </source>
</evidence>
<feature type="compositionally biased region" description="Pro residues" evidence="9">
    <location>
        <begin position="978"/>
        <end position="993"/>
    </location>
</feature>
<feature type="compositionally biased region" description="Low complexity" evidence="9">
    <location>
        <begin position="898"/>
        <end position="958"/>
    </location>
</feature>
<evidence type="ECO:0000256" key="7">
    <source>
        <dbReference type="ARBA" id="ARBA00022884"/>
    </source>
</evidence>
<feature type="binding site" evidence="8">
    <location>
        <position position="562"/>
    </location>
    <ligand>
        <name>Mg(2+)</name>
        <dbReference type="ChEBI" id="CHEBI:18420"/>
        <note>catalytic</note>
    </ligand>
</feature>
<dbReference type="PANTHER" id="PTHR30001">
    <property type="entry name" value="RIBONUCLEASE"/>
    <property type="match status" value="1"/>
</dbReference>
<dbReference type="RefSeq" id="WP_226604617.1">
    <property type="nucleotide sequence ID" value="NZ_JAJAQI010000003.1"/>
</dbReference>
<accession>A0A9X1IA98</accession>
<dbReference type="GO" id="GO:0008033">
    <property type="term" value="P:tRNA processing"/>
    <property type="evidence" value="ECO:0007669"/>
    <property type="project" value="UniProtKB-UniRule"/>
</dbReference>
<feature type="compositionally biased region" description="Pro residues" evidence="9">
    <location>
        <begin position="867"/>
        <end position="878"/>
    </location>
</feature>
<comment type="subcellular location">
    <subcellularLocation>
        <location evidence="8">Cytoplasm</location>
    </subcellularLocation>
    <subcellularLocation>
        <location evidence="8">Cell inner membrane</location>
        <topology evidence="8">Peripheral membrane protein</topology>
        <orientation evidence="8">Cytoplasmic side</orientation>
    </subcellularLocation>
</comment>
<protein>
    <recommendedName>
        <fullName evidence="8">Ribonuclease E</fullName>
        <shortName evidence="8">RNase E</shortName>
        <ecNumber evidence="8">3.1.26.12</ecNumber>
    </recommendedName>
</protein>
<feature type="compositionally biased region" description="Basic and acidic residues" evidence="9">
    <location>
        <begin position="749"/>
        <end position="761"/>
    </location>
</feature>
<dbReference type="GO" id="GO:0009898">
    <property type="term" value="C:cytoplasmic side of plasma membrane"/>
    <property type="evidence" value="ECO:0007669"/>
    <property type="project" value="UniProtKB-UniRule"/>
</dbReference>
<feature type="compositionally biased region" description="Basic residues" evidence="9">
    <location>
        <begin position="847"/>
        <end position="857"/>
    </location>
</feature>
<evidence type="ECO:0000256" key="6">
    <source>
        <dbReference type="ARBA" id="ARBA00022842"/>
    </source>
</evidence>
<feature type="region of interest" description="Required for zinc-mediated homotetramerization and catalytic activity" evidence="8">
    <location>
        <begin position="620"/>
        <end position="623"/>
    </location>
</feature>
<feature type="binding site" evidence="8">
    <location>
        <position position="620"/>
    </location>
    <ligand>
        <name>Zn(2+)</name>
        <dbReference type="ChEBI" id="CHEBI:29105"/>
        <note>ligand shared between dimeric partners</note>
    </ligand>
</feature>
<keyword evidence="3 8" id="KW-0479">Metal-binding</keyword>
<dbReference type="GO" id="GO:0006364">
    <property type="term" value="P:rRNA processing"/>
    <property type="evidence" value="ECO:0007669"/>
    <property type="project" value="UniProtKB-UniRule"/>
</dbReference>
<comment type="cofactor">
    <cofactor evidence="8">
        <name>Zn(2+)</name>
        <dbReference type="ChEBI" id="CHEBI:29105"/>
    </cofactor>
    <text evidence="8">Binds 2 Zn(2+) ions per homotetramer.</text>
</comment>
<comment type="caution">
    <text evidence="12">The sequence shown here is derived from an EMBL/GenBank/DDBJ whole genome shotgun (WGS) entry which is preliminary data.</text>
</comment>
<evidence type="ECO:0000256" key="8">
    <source>
        <dbReference type="HAMAP-Rule" id="MF_00970"/>
    </source>
</evidence>
<comment type="cofactor">
    <cofactor evidence="8">
        <name>Mg(2+)</name>
        <dbReference type="ChEBI" id="CHEBI:18420"/>
    </cofactor>
    <text evidence="8">Binds 1 Mg(2+) ion per subunit.</text>
</comment>
<keyword evidence="5 8" id="KW-0378">Hydrolase</keyword>
<dbReference type="Pfam" id="PF10150">
    <property type="entry name" value="RNase_E_G"/>
    <property type="match status" value="1"/>
</dbReference>
<reference evidence="12" key="1">
    <citation type="submission" date="2021-10" db="EMBL/GenBank/DDBJ databases">
        <title>Roseicella aerolatum sp. nov., isolated from aerosols of e-waste dismantling site.</title>
        <authorList>
            <person name="Qin T."/>
        </authorList>
    </citation>
    <scope>NUCLEOTIDE SEQUENCE</scope>
    <source>
        <strain evidence="12">GB24</strain>
    </source>
</reference>
<dbReference type="GO" id="GO:0000049">
    <property type="term" value="F:tRNA binding"/>
    <property type="evidence" value="ECO:0007669"/>
    <property type="project" value="UniProtKB-KW"/>
</dbReference>
<keyword evidence="8" id="KW-0819">tRNA processing</keyword>
<dbReference type="InterPro" id="IPR019307">
    <property type="entry name" value="RNA-bd_AU-1/RNase_E/G"/>
</dbReference>
<feature type="compositionally biased region" description="Low complexity" evidence="9">
    <location>
        <begin position="966"/>
        <end position="977"/>
    </location>
</feature>
<keyword evidence="8" id="KW-0997">Cell inner membrane</keyword>
<comment type="subunit">
    <text evidence="8">Homotetramer formed by a dimer of dimers.</text>
</comment>
<dbReference type="GO" id="GO:0019843">
    <property type="term" value="F:rRNA binding"/>
    <property type="evidence" value="ECO:0007669"/>
    <property type="project" value="UniProtKB-KW"/>
</dbReference>
<keyword evidence="13" id="KW-1185">Reference proteome</keyword>
<keyword evidence="8" id="KW-0472">Membrane</keyword>
<keyword evidence="6 8" id="KW-0460">Magnesium</keyword>
<dbReference type="InterPro" id="IPR028878">
    <property type="entry name" value="RNase_E"/>
</dbReference>
<dbReference type="InterPro" id="IPR012340">
    <property type="entry name" value="NA-bd_OB-fold"/>
</dbReference>
<dbReference type="GO" id="GO:0008995">
    <property type="term" value="F:ribonuclease E activity"/>
    <property type="evidence" value="ECO:0007669"/>
    <property type="project" value="UniProtKB-EC"/>
</dbReference>
<dbReference type="GO" id="GO:0006402">
    <property type="term" value="P:mRNA catabolic process"/>
    <property type="evidence" value="ECO:0007669"/>
    <property type="project" value="UniProtKB-UniRule"/>
</dbReference>
<dbReference type="Gene3D" id="3.40.1260.20">
    <property type="entry name" value="Ribonuclease E, catalytic domain"/>
    <property type="match status" value="1"/>
</dbReference>
<feature type="domain" description="RNase E/G thioredoxin-like" evidence="11">
    <location>
        <begin position="619"/>
        <end position="703"/>
    </location>
</feature>
<comment type="function">
    <text evidence="8">Endoribonuclease that plays a central role in RNA processing and decay. Required for the maturation of 5S and 16S rRNAs and the majority of tRNAs. Also involved in the degradation of most mRNAs.</text>
</comment>
<keyword evidence="2 8" id="KW-0540">Nuclease</keyword>
<feature type="compositionally biased region" description="Basic residues" evidence="9">
    <location>
        <begin position="762"/>
        <end position="772"/>
    </location>
</feature>
<evidence type="ECO:0000256" key="9">
    <source>
        <dbReference type="SAM" id="MobiDB-lite"/>
    </source>
</evidence>
<evidence type="ECO:0000256" key="5">
    <source>
        <dbReference type="ARBA" id="ARBA00022801"/>
    </source>
</evidence>
<evidence type="ECO:0000256" key="2">
    <source>
        <dbReference type="ARBA" id="ARBA00022722"/>
    </source>
</evidence>
<feature type="region of interest" description="Disordered" evidence="9">
    <location>
        <begin position="727"/>
        <end position="1054"/>
    </location>
</feature>
<dbReference type="AlphaFoldDB" id="A0A9X1IA98"/>
<dbReference type="Proteomes" id="UP001139311">
    <property type="component" value="Unassembled WGS sequence"/>
</dbReference>
<comment type="similarity">
    <text evidence="8">Belongs to the RNase E/G family. RNase E subfamily.</text>
</comment>
<keyword evidence="7 8" id="KW-0694">RNA-binding</keyword>
<feature type="binding site" evidence="8">
    <location>
        <position position="623"/>
    </location>
    <ligand>
        <name>Zn(2+)</name>
        <dbReference type="ChEBI" id="CHEBI:29105"/>
        <note>ligand shared between dimeric partners</note>
    </ligand>
</feature>
<dbReference type="SUPFAM" id="SSF50249">
    <property type="entry name" value="Nucleic acid-binding proteins"/>
    <property type="match status" value="1"/>
</dbReference>
<keyword evidence="8" id="KW-0862">Zinc</keyword>
<feature type="compositionally biased region" description="Low complexity" evidence="9">
    <location>
        <begin position="116"/>
        <end position="136"/>
    </location>
</feature>
<feature type="compositionally biased region" description="Low complexity" evidence="9">
    <location>
        <begin position="773"/>
        <end position="787"/>
    </location>
</feature>
<feature type="binding site" evidence="8">
    <location>
        <position position="519"/>
    </location>
    <ligand>
        <name>Mg(2+)</name>
        <dbReference type="ChEBI" id="CHEBI:18420"/>
        <note>catalytic</note>
    </ligand>
</feature>
<keyword evidence="8" id="KW-0699">rRNA-binding</keyword>
<feature type="compositionally biased region" description="Low complexity" evidence="9">
    <location>
        <begin position="206"/>
        <end position="223"/>
    </location>
</feature>
<dbReference type="HAMAP" id="MF_00970">
    <property type="entry name" value="RNase_E"/>
    <property type="match status" value="1"/>
</dbReference>
<feature type="region of interest" description="Disordered" evidence="9">
    <location>
        <begin position="153"/>
        <end position="291"/>
    </location>
</feature>
<dbReference type="PANTHER" id="PTHR30001:SF1">
    <property type="entry name" value="RIBONUCLEASE E_G-LIKE PROTEIN, CHLOROPLASTIC"/>
    <property type="match status" value="1"/>
</dbReference>
<keyword evidence="1 8" id="KW-0963">Cytoplasm</keyword>
<feature type="compositionally biased region" description="Acidic residues" evidence="9">
    <location>
        <begin position="788"/>
        <end position="808"/>
    </location>
</feature>
<organism evidence="12 13">
    <name type="scientific">Roseicella aerolata</name>
    <dbReference type="NCBI Taxonomy" id="2883479"/>
    <lineage>
        <taxon>Bacteria</taxon>
        <taxon>Pseudomonadati</taxon>
        <taxon>Pseudomonadota</taxon>
        <taxon>Alphaproteobacteria</taxon>
        <taxon>Acetobacterales</taxon>
        <taxon>Roseomonadaceae</taxon>
        <taxon>Roseicella</taxon>
    </lineage>
</organism>
<feature type="compositionally biased region" description="Low complexity" evidence="9">
    <location>
        <begin position="153"/>
        <end position="199"/>
    </location>
</feature>
<sequence length="1080" mass="115913">MTKRMLIDASHAEETRVVVLDGNRLEEFDLEAATRRPLKGNIYLAKVVRVEPSLQAAFVEYGGNRHGFLAFSEIHPDYYQIPVADRQRLLEMQAAEAREEEDEEEDAAPESPMDRAAATPEAAVAEEPAPEAEAAAEAAPIALEVELQAAAETATAEAPAAEDAPAAGPAAAAEIQAGEAAVPPAEPAAAPEAAAPSEPVQAGPVPEMATAGAEAPAEAAPPVDAEPPPLPQIEVERPAPRPLARGLGEQPDLTAPLPNGRANGHYHAEPEEEAEEQPPPETIGGEGTEDVARERRIPPRFLRHYKIQEVIRRRQIMLVQVVKEERGTKGAALTTYISLAGRFSVLMPNSPRGGGVSRKITSATDRKRLREVIDELGLPQGMSLIVRTAGANRPKPEIRRDCEYLLRLWDNIRERTLQSTAPALIYEEADLIKRSIRDVFSRDVEEVLVDGEDAFREAREFMRMLMPQQTRKIQLYRDGGLFARHQVEQQLDAMHSPTVQLRSGGYIVINQTEALVAIDVNSGRATRERHIEDTAFRTNMEAADEIARQLRLRDLAGLIVIDFIDMESSKHDGMVERRLKEALRHDRARIQVGRISHFGLLEMSRQRLRPSLTETTFVTCPHCQGRGQVRSIESSALQVLRAIEEEGARRRAAEIAVHAHSTVALYLLNRKRDKLAAIEARFGMAVVFETDDTLLPPALRIERLRAADPARPVEAPPAALRMDYAPEPEEAEEAEPEEAEAEAATEVPARAEGETEAERENRRRRRRRRRRTGNGARPDAEAGQDAAGEGDGEEGEEEEAEAPAEAETEAMPAEGAAEAEVEMSADAVEAGTEPAEDADGEAAREGQRRRRRGRRGRGAPEGRPQAEAPPRPAEPPAPRYIGPTPADPFAGHVDDILAAMEAAEAAAEAAAAASRRAHAAAPAVMPAEPAEAPAMQAPEPLAEAAPPAAEATAPAPEAGLTEGALAAPVPMPAAEAGPPEPAPAASPAEPPPAAEAMAAPAPEPAPEPVSEPAAPAAEPEPEPATATAPTAEPAPEPTAAAVTEPAPAPADAVVQGPVIQPISVDALSEDAPRRRGWWKR</sequence>
<name>A0A9X1IA98_9PROT</name>
<proteinExistence type="inferred from homology"/>
<evidence type="ECO:0000259" key="11">
    <source>
        <dbReference type="Pfam" id="PF20833"/>
    </source>
</evidence>
<gene>
    <name evidence="8" type="primary">rne</name>
    <name evidence="12" type="ORF">LHA35_03670</name>
</gene>